<keyword evidence="5" id="KW-0378">Hydrolase</keyword>
<dbReference type="GO" id="GO:0005737">
    <property type="term" value="C:cytoplasm"/>
    <property type="evidence" value="ECO:0007669"/>
    <property type="project" value="UniProtKB-SubCell"/>
</dbReference>
<comment type="similarity">
    <text evidence="2">Belongs to the GmhB family.</text>
</comment>
<dbReference type="PIRSF" id="PIRSF004682">
    <property type="entry name" value="GmhB"/>
    <property type="match status" value="1"/>
</dbReference>
<dbReference type="GO" id="GO:0016791">
    <property type="term" value="F:phosphatase activity"/>
    <property type="evidence" value="ECO:0007669"/>
    <property type="project" value="InterPro"/>
</dbReference>
<sequence length="195" mass="21603">MSNSIFNNIRVILLDRDGVINEEPGPILSPEQFVMIPKSAEALARLNARGWRCFVITNQAAFARGDLSESVFQTITEKMRAELEKSAAHIDGQYYCPHHPDWENGQRRSAAKACNCRKPGTLLLEQASAEHGFSAEETVFIGDSTSDFAAAAKWGTCSIGVRTGHAGRDRKVSAEPDYWQADLWEAVEFLLKNST</sequence>
<dbReference type="EMBL" id="UINC01001130">
    <property type="protein sequence ID" value="SUZ71715.1"/>
    <property type="molecule type" value="Genomic_DNA"/>
</dbReference>
<dbReference type="PANTHER" id="PTHR42891:SF1">
    <property type="entry name" value="D-GLYCERO-BETA-D-MANNO-HEPTOSE-1,7-BISPHOSPHATE 7-PHOSPHATASE"/>
    <property type="match status" value="1"/>
</dbReference>
<proteinExistence type="inferred from homology"/>
<evidence type="ECO:0000256" key="1">
    <source>
        <dbReference type="ARBA" id="ARBA00004496"/>
    </source>
</evidence>
<evidence type="ECO:0000256" key="2">
    <source>
        <dbReference type="ARBA" id="ARBA00005628"/>
    </source>
</evidence>
<dbReference type="AlphaFoldDB" id="A0A381PXE7"/>
<evidence type="ECO:0000256" key="7">
    <source>
        <dbReference type="ARBA" id="ARBA00031828"/>
    </source>
</evidence>
<comment type="subcellular location">
    <subcellularLocation>
        <location evidence="1">Cytoplasm</location>
    </subcellularLocation>
</comment>
<dbReference type="InterPro" id="IPR036412">
    <property type="entry name" value="HAD-like_sf"/>
</dbReference>
<dbReference type="Pfam" id="PF13242">
    <property type="entry name" value="Hydrolase_like"/>
    <property type="match status" value="1"/>
</dbReference>
<accession>A0A381PXE7</accession>
<dbReference type="Gene3D" id="3.40.50.1000">
    <property type="entry name" value="HAD superfamily/HAD-like"/>
    <property type="match status" value="1"/>
</dbReference>
<evidence type="ECO:0000256" key="4">
    <source>
        <dbReference type="ARBA" id="ARBA00022723"/>
    </source>
</evidence>
<dbReference type="GO" id="GO:0046872">
    <property type="term" value="F:metal ion binding"/>
    <property type="evidence" value="ECO:0007669"/>
    <property type="project" value="UniProtKB-KW"/>
</dbReference>
<dbReference type="InterPro" id="IPR006549">
    <property type="entry name" value="HAD-SF_hydro_IIIA"/>
</dbReference>
<organism evidence="8">
    <name type="scientific">marine metagenome</name>
    <dbReference type="NCBI Taxonomy" id="408172"/>
    <lineage>
        <taxon>unclassified sequences</taxon>
        <taxon>metagenomes</taxon>
        <taxon>ecological metagenomes</taxon>
    </lineage>
</organism>
<evidence type="ECO:0000256" key="6">
    <source>
        <dbReference type="ARBA" id="ARBA00023277"/>
    </source>
</evidence>
<dbReference type="NCBIfam" id="TIGR01662">
    <property type="entry name" value="HAD-SF-IIIA"/>
    <property type="match status" value="1"/>
</dbReference>
<keyword evidence="3" id="KW-0963">Cytoplasm</keyword>
<dbReference type="PANTHER" id="PTHR42891">
    <property type="entry name" value="D-GLYCERO-BETA-D-MANNO-HEPTOSE-1,7-BISPHOSPHATE 7-PHOSPHATASE"/>
    <property type="match status" value="1"/>
</dbReference>
<dbReference type="SUPFAM" id="SSF56784">
    <property type="entry name" value="HAD-like"/>
    <property type="match status" value="1"/>
</dbReference>
<name>A0A381PXE7_9ZZZZ</name>
<gene>
    <name evidence="8" type="ORF">METZ01_LOCUS24569</name>
</gene>
<evidence type="ECO:0000313" key="8">
    <source>
        <dbReference type="EMBL" id="SUZ71715.1"/>
    </source>
</evidence>
<evidence type="ECO:0000256" key="5">
    <source>
        <dbReference type="ARBA" id="ARBA00022801"/>
    </source>
</evidence>
<dbReference type="InterPro" id="IPR023214">
    <property type="entry name" value="HAD_sf"/>
</dbReference>
<evidence type="ECO:0000256" key="3">
    <source>
        <dbReference type="ARBA" id="ARBA00022490"/>
    </source>
</evidence>
<keyword evidence="6" id="KW-0119">Carbohydrate metabolism</keyword>
<dbReference type="InterPro" id="IPR006543">
    <property type="entry name" value="Histidinol-phos"/>
</dbReference>
<dbReference type="NCBIfam" id="TIGR01656">
    <property type="entry name" value="Histidinol-ppas"/>
    <property type="match status" value="1"/>
</dbReference>
<dbReference type="GO" id="GO:0005975">
    <property type="term" value="P:carbohydrate metabolic process"/>
    <property type="evidence" value="ECO:0007669"/>
    <property type="project" value="InterPro"/>
</dbReference>
<keyword evidence="4" id="KW-0479">Metal-binding</keyword>
<protein>
    <recommendedName>
        <fullName evidence="7">D,D-heptose 1,7-bisphosphate phosphatase</fullName>
    </recommendedName>
</protein>
<dbReference type="InterPro" id="IPR004446">
    <property type="entry name" value="Heptose_bisP_phosphatase"/>
</dbReference>
<reference evidence="8" key="1">
    <citation type="submission" date="2018-05" db="EMBL/GenBank/DDBJ databases">
        <authorList>
            <person name="Lanie J.A."/>
            <person name="Ng W.-L."/>
            <person name="Kazmierczak K.M."/>
            <person name="Andrzejewski T.M."/>
            <person name="Davidsen T.M."/>
            <person name="Wayne K.J."/>
            <person name="Tettelin H."/>
            <person name="Glass J.I."/>
            <person name="Rusch D."/>
            <person name="Podicherti R."/>
            <person name="Tsui H.-C.T."/>
            <person name="Winkler M.E."/>
        </authorList>
    </citation>
    <scope>NUCLEOTIDE SEQUENCE</scope>
</reference>